<gene>
    <name evidence="9" type="primary">PLA2G2F_4</name>
    <name evidence="9" type="ORF">OS493_026167</name>
</gene>
<proteinExistence type="inferred from homology"/>
<keyword evidence="4" id="KW-0479">Metal-binding</keyword>
<dbReference type="InterPro" id="IPR001211">
    <property type="entry name" value="PLA2"/>
</dbReference>
<dbReference type="EMBL" id="MU825418">
    <property type="protein sequence ID" value="KAJ7390292.1"/>
    <property type="molecule type" value="Genomic_DNA"/>
</dbReference>
<name>A0A9W9ZYM3_9CNID</name>
<feature type="disulfide bond" evidence="5">
    <location>
        <begin position="20"/>
        <end position="36"/>
    </location>
</feature>
<evidence type="ECO:0000256" key="4">
    <source>
        <dbReference type="PIRSR" id="PIRSR601211-2"/>
    </source>
</evidence>
<comment type="caution">
    <text evidence="9">The sequence shown here is derived from an EMBL/GenBank/DDBJ whole genome shotgun (WGS) entry which is preliminary data.</text>
</comment>
<dbReference type="PRINTS" id="PR00389">
    <property type="entry name" value="PHPHLIPASEA2"/>
</dbReference>
<comment type="cofactor">
    <cofactor evidence="4">
        <name>Ca(2+)</name>
        <dbReference type="ChEBI" id="CHEBI:29108"/>
    </cofactor>
    <text evidence="4">Binds 1 Ca(2+) ion per subunit.</text>
</comment>
<protein>
    <recommendedName>
        <fullName evidence="7">Phospholipase A2</fullName>
        <ecNumber evidence="7">3.1.1.4</ecNumber>
    </recommendedName>
</protein>
<dbReference type="GO" id="GO:0005576">
    <property type="term" value="C:extracellular region"/>
    <property type="evidence" value="ECO:0007669"/>
    <property type="project" value="UniProtKB-SubCell"/>
</dbReference>
<dbReference type="OrthoDB" id="5841574at2759"/>
<evidence type="ECO:0000313" key="10">
    <source>
        <dbReference type="Proteomes" id="UP001163046"/>
    </source>
</evidence>
<evidence type="ECO:0000256" key="5">
    <source>
        <dbReference type="PIRSR" id="PIRSR601211-3"/>
    </source>
</evidence>
<evidence type="ECO:0000256" key="7">
    <source>
        <dbReference type="RuleBase" id="RU361236"/>
    </source>
</evidence>
<dbReference type="PANTHER" id="PTHR11716">
    <property type="entry name" value="PHOSPHOLIPASE A2 FAMILY MEMBER"/>
    <property type="match status" value="1"/>
</dbReference>
<dbReference type="PROSITE" id="PS00118">
    <property type="entry name" value="PA2_HIS"/>
    <property type="match status" value="1"/>
</dbReference>
<dbReference type="GO" id="GO:0047498">
    <property type="term" value="F:calcium-dependent phospholipase A2 activity"/>
    <property type="evidence" value="ECO:0007669"/>
    <property type="project" value="TreeGrafter"/>
</dbReference>
<dbReference type="Proteomes" id="UP001163046">
    <property type="component" value="Unassembled WGS sequence"/>
</dbReference>
<evidence type="ECO:0000256" key="1">
    <source>
        <dbReference type="ARBA" id="ARBA00004613"/>
    </source>
</evidence>
<dbReference type="EC" id="3.1.1.4" evidence="7"/>
<comment type="subcellular location">
    <subcellularLocation>
        <location evidence="1 7">Secreted</location>
    </subcellularLocation>
</comment>
<keyword evidence="10" id="KW-1185">Reference proteome</keyword>
<dbReference type="Gene3D" id="1.20.90.10">
    <property type="entry name" value="Phospholipase A2 domain"/>
    <property type="match status" value="1"/>
</dbReference>
<evidence type="ECO:0000256" key="2">
    <source>
        <dbReference type="ARBA" id="ARBA00022525"/>
    </source>
</evidence>
<dbReference type="InterPro" id="IPR033113">
    <property type="entry name" value="PLA2_histidine"/>
</dbReference>
<dbReference type="GO" id="GO:0006644">
    <property type="term" value="P:phospholipid metabolic process"/>
    <property type="evidence" value="ECO:0007669"/>
    <property type="project" value="InterPro"/>
</dbReference>
<dbReference type="AlphaFoldDB" id="A0A9W9ZYM3"/>
<dbReference type="PANTHER" id="PTHR11716:SF100">
    <property type="entry name" value="PHOSPHOLIPASE A2"/>
    <property type="match status" value="1"/>
</dbReference>
<dbReference type="GO" id="GO:0005543">
    <property type="term" value="F:phospholipid binding"/>
    <property type="evidence" value="ECO:0007669"/>
    <property type="project" value="TreeGrafter"/>
</dbReference>
<dbReference type="GO" id="GO:0005509">
    <property type="term" value="F:calcium ion binding"/>
    <property type="evidence" value="ECO:0007669"/>
    <property type="project" value="InterPro"/>
</dbReference>
<keyword evidence="3 5" id="KW-1015">Disulfide bond</keyword>
<feature type="binding site" evidence="4">
    <location>
        <position position="40"/>
    </location>
    <ligand>
        <name>Ca(2+)</name>
        <dbReference type="ChEBI" id="CHEBI:29108"/>
    </ligand>
</feature>
<dbReference type="GO" id="GO:0050482">
    <property type="term" value="P:arachidonate secretion"/>
    <property type="evidence" value="ECO:0007669"/>
    <property type="project" value="InterPro"/>
</dbReference>
<evidence type="ECO:0000259" key="8">
    <source>
        <dbReference type="SMART" id="SM00085"/>
    </source>
</evidence>
<dbReference type="GO" id="GO:0016042">
    <property type="term" value="P:lipid catabolic process"/>
    <property type="evidence" value="ECO:0007669"/>
    <property type="project" value="InterPro"/>
</dbReference>
<dbReference type="SMART" id="SM00085">
    <property type="entry name" value="PA2c"/>
    <property type="match status" value="1"/>
</dbReference>
<keyword evidence="7 9" id="KW-0378">Hydrolase</keyword>
<keyword evidence="2 7" id="KW-0964">Secreted</keyword>
<evidence type="ECO:0000313" key="9">
    <source>
        <dbReference type="EMBL" id="KAJ7390292.1"/>
    </source>
</evidence>
<reference evidence="9" key="1">
    <citation type="submission" date="2023-01" db="EMBL/GenBank/DDBJ databases">
        <title>Genome assembly of the deep-sea coral Lophelia pertusa.</title>
        <authorList>
            <person name="Herrera S."/>
            <person name="Cordes E."/>
        </authorList>
    </citation>
    <scope>NUCLEOTIDE SEQUENCE</scope>
    <source>
        <strain evidence="9">USNM1676648</strain>
        <tissue evidence="9">Polyp</tissue>
    </source>
</reference>
<keyword evidence="7" id="KW-0443">Lipid metabolism</keyword>
<comment type="similarity">
    <text evidence="6">Belongs to the phospholipase A2 family.</text>
</comment>
<feature type="binding site" evidence="4">
    <location>
        <position position="23"/>
    </location>
    <ligand>
        <name>Ca(2+)</name>
        <dbReference type="ChEBI" id="CHEBI:29108"/>
    </ligand>
</feature>
<comment type="catalytic activity">
    <reaction evidence="7">
        <text>a 1,2-diacyl-sn-glycero-3-phosphocholine + H2O = a 1-acyl-sn-glycero-3-phosphocholine + a fatty acid + H(+)</text>
        <dbReference type="Rhea" id="RHEA:15801"/>
        <dbReference type="ChEBI" id="CHEBI:15377"/>
        <dbReference type="ChEBI" id="CHEBI:15378"/>
        <dbReference type="ChEBI" id="CHEBI:28868"/>
        <dbReference type="ChEBI" id="CHEBI:57643"/>
        <dbReference type="ChEBI" id="CHEBI:58168"/>
        <dbReference type="EC" id="3.1.1.4"/>
    </reaction>
</comment>
<dbReference type="Pfam" id="PF00068">
    <property type="entry name" value="Phospholip_A2_1"/>
    <property type="match status" value="1"/>
</dbReference>
<dbReference type="InterPro" id="IPR016090">
    <property type="entry name" value="PLA2-like_dom"/>
</dbReference>
<sequence>MIGCATGRSWFHYISYGCHCGYGGQGRTVDGTDWCCKVHDACYDRISNCRFYSDVYTRIGCTGCGMRYV</sequence>
<dbReference type="SUPFAM" id="SSF48619">
    <property type="entry name" value="Phospholipase A2, PLA2"/>
    <property type="match status" value="1"/>
</dbReference>
<accession>A0A9W9ZYM3</accession>
<evidence type="ECO:0000256" key="3">
    <source>
        <dbReference type="ARBA" id="ARBA00023157"/>
    </source>
</evidence>
<organism evidence="9 10">
    <name type="scientific">Desmophyllum pertusum</name>
    <dbReference type="NCBI Taxonomy" id="174260"/>
    <lineage>
        <taxon>Eukaryota</taxon>
        <taxon>Metazoa</taxon>
        <taxon>Cnidaria</taxon>
        <taxon>Anthozoa</taxon>
        <taxon>Hexacorallia</taxon>
        <taxon>Scleractinia</taxon>
        <taxon>Caryophylliina</taxon>
        <taxon>Caryophylliidae</taxon>
        <taxon>Desmophyllum</taxon>
    </lineage>
</organism>
<feature type="domain" description="Phospholipase A2-like central" evidence="8">
    <location>
        <begin position="1"/>
        <end position="62"/>
    </location>
</feature>
<evidence type="ECO:0000256" key="6">
    <source>
        <dbReference type="RuleBase" id="RU003654"/>
    </source>
</evidence>
<dbReference type="InterPro" id="IPR036444">
    <property type="entry name" value="PLipase_A2_dom_sf"/>
</dbReference>
<keyword evidence="4 7" id="KW-0106">Calcium</keyword>
<feature type="binding site" evidence="4">
    <location>
        <position position="21"/>
    </location>
    <ligand>
        <name>Ca(2+)</name>
        <dbReference type="ChEBI" id="CHEBI:29108"/>
    </ligand>
</feature>